<dbReference type="Pfam" id="PF02518">
    <property type="entry name" value="HATPase_c"/>
    <property type="match status" value="1"/>
</dbReference>
<keyword evidence="8" id="KW-0472">Membrane</keyword>
<keyword evidence="3" id="KW-0597">Phosphoprotein</keyword>
<proteinExistence type="predicted"/>
<evidence type="ECO:0000256" key="7">
    <source>
        <dbReference type="ARBA" id="ARBA00022840"/>
    </source>
</evidence>
<keyword evidence="4" id="KW-0808">Transferase</keyword>
<dbReference type="PROSITE" id="PS50109">
    <property type="entry name" value="HIS_KIN"/>
    <property type="match status" value="1"/>
</dbReference>
<reference evidence="10 11" key="1">
    <citation type="submission" date="2023-04" db="EMBL/GenBank/DDBJ databases">
        <title>A long-awaited taxogenomic arrangement of the family Halomonadaceae.</title>
        <authorList>
            <person name="De La Haba R."/>
            <person name="Chuvochina M."/>
            <person name="Wittouck S."/>
            <person name="Arahal D.R."/>
            <person name="Sanchez-Porro C."/>
            <person name="Hugenholtz P."/>
            <person name="Ventosa A."/>
        </authorList>
    </citation>
    <scope>NUCLEOTIDE SEQUENCE [LARGE SCALE GENOMIC DNA]</scope>
    <source>
        <strain evidence="10 11">DSM 22428</strain>
    </source>
</reference>
<dbReference type="PANTHER" id="PTHR44936:SF10">
    <property type="entry name" value="SENSOR PROTEIN RSTB"/>
    <property type="match status" value="1"/>
</dbReference>
<evidence type="ECO:0000256" key="1">
    <source>
        <dbReference type="ARBA" id="ARBA00000085"/>
    </source>
</evidence>
<gene>
    <name evidence="10" type="ORF">QC825_08135</name>
</gene>
<dbReference type="InterPro" id="IPR003594">
    <property type="entry name" value="HATPase_dom"/>
</dbReference>
<dbReference type="CDD" id="cd00082">
    <property type="entry name" value="HisKA"/>
    <property type="match status" value="1"/>
</dbReference>
<dbReference type="EMBL" id="JARWAO010000003">
    <property type="protein sequence ID" value="MDR5896035.1"/>
    <property type="molecule type" value="Genomic_DNA"/>
</dbReference>
<dbReference type="PRINTS" id="PR00344">
    <property type="entry name" value="BCTRLSENSOR"/>
</dbReference>
<keyword evidence="5" id="KW-0547">Nucleotide-binding</keyword>
<feature type="domain" description="Histidine kinase" evidence="9">
    <location>
        <begin position="214"/>
        <end position="417"/>
    </location>
</feature>
<dbReference type="Gene3D" id="1.10.287.130">
    <property type="match status" value="1"/>
</dbReference>
<evidence type="ECO:0000313" key="10">
    <source>
        <dbReference type="EMBL" id="MDR5896035.1"/>
    </source>
</evidence>
<dbReference type="InterPro" id="IPR005467">
    <property type="entry name" value="His_kinase_dom"/>
</dbReference>
<name>A0ABU1GW31_9GAMM</name>
<feature type="transmembrane region" description="Helical" evidence="8">
    <location>
        <begin position="79"/>
        <end position="97"/>
    </location>
</feature>
<evidence type="ECO:0000256" key="2">
    <source>
        <dbReference type="ARBA" id="ARBA00012438"/>
    </source>
</evidence>
<protein>
    <recommendedName>
        <fullName evidence="2">histidine kinase</fullName>
        <ecNumber evidence="2">2.7.13.3</ecNumber>
    </recommendedName>
</protein>
<feature type="transmembrane region" description="Helical" evidence="8">
    <location>
        <begin position="15"/>
        <end position="37"/>
    </location>
</feature>
<evidence type="ECO:0000256" key="5">
    <source>
        <dbReference type="ARBA" id="ARBA00022741"/>
    </source>
</evidence>
<dbReference type="RefSeq" id="WP_251589980.1">
    <property type="nucleotide sequence ID" value="NZ_JAMLJI010000001.1"/>
</dbReference>
<sequence length="420" mass="46637">MPQQPLALSTPSRNLVLLTIARGITWTGFLIAIIFGIEVLNFQLYLVPIFLIIVVMGLFNVATWWRLGWLRSVTEAECLVHLLIDVIGLTAIFYFTGGSTNPVITYYIVPITIAAATLPVRYTILTTVTAFGGYSALMLFYQPIPELSRHIAGTGISLHVLGMWLNFALCASLITYFVFKMARALRRRDRTLSKTRETALRNEQILAVASQAAGTAHELGTPLGTMAVLLGEMKEDADSDILREDITLLQRQVEQCKAHLRSLVATAERRRVGPLEHQDVQAYLERVIEKWLVIRPDVTHRLTCLGRRHAIIPTDDTLQQALLNLLNNAADANPQNIDITLDWDEQQVIVDIRDHGAGVPMDIADQLGQTFVSTKSKGMGIGLFLTHATINRFGGSVSLYNHEEGGTLTEVTLPRVDSKE</sequence>
<evidence type="ECO:0000313" key="11">
    <source>
        <dbReference type="Proteomes" id="UP001269375"/>
    </source>
</evidence>
<keyword evidence="6" id="KW-0418">Kinase</keyword>
<feature type="transmembrane region" description="Helical" evidence="8">
    <location>
        <begin position="156"/>
        <end position="179"/>
    </location>
</feature>
<dbReference type="Proteomes" id="UP001269375">
    <property type="component" value="Unassembled WGS sequence"/>
</dbReference>
<feature type="transmembrane region" description="Helical" evidence="8">
    <location>
        <begin position="43"/>
        <end position="67"/>
    </location>
</feature>
<comment type="catalytic activity">
    <reaction evidence="1">
        <text>ATP + protein L-histidine = ADP + protein N-phospho-L-histidine.</text>
        <dbReference type="EC" id="2.7.13.3"/>
    </reaction>
</comment>
<evidence type="ECO:0000259" key="9">
    <source>
        <dbReference type="PROSITE" id="PS50109"/>
    </source>
</evidence>
<evidence type="ECO:0000256" key="8">
    <source>
        <dbReference type="SAM" id="Phobius"/>
    </source>
</evidence>
<dbReference type="EC" id="2.7.13.3" evidence="2"/>
<organism evidence="10 11">
    <name type="scientific">Larsenimonas suaedae</name>
    <dbReference type="NCBI Taxonomy" id="1851019"/>
    <lineage>
        <taxon>Bacteria</taxon>
        <taxon>Pseudomonadati</taxon>
        <taxon>Pseudomonadota</taxon>
        <taxon>Gammaproteobacteria</taxon>
        <taxon>Oceanospirillales</taxon>
        <taxon>Halomonadaceae</taxon>
        <taxon>Larsenimonas</taxon>
    </lineage>
</organism>
<keyword evidence="7 10" id="KW-0067">ATP-binding</keyword>
<comment type="caution">
    <text evidence="10">The sequence shown here is derived from an EMBL/GenBank/DDBJ whole genome shotgun (WGS) entry which is preliminary data.</text>
</comment>
<dbReference type="InterPro" id="IPR036890">
    <property type="entry name" value="HATPase_C_sf"/>
</dbReference>
<keyword evidence="8" id="KW-0812">Transmembrane</keyword>
<evidence type="ECO:0000256" key="4">
    <source>
        <dbReference type="ARBA" id="ARBA00022679"/>
    </source>
</evidence>
<dbReference type="Gene3D" id="3.30.565.10">
    <property type="entry name" value="Histidine kinase-like ATPase, C-terminal domain"/>
    <property type="match status" value="1"/>
</dbReference>
<dbReference type="GO" id="GO:0005524">
    <property type="term" value="F:ATP binding"/>
    <property type="evidence" value="ECO:0007669"/>
    <property type="project" value="UniProtKB-KW"/>
</dbReference>
<dbReference type="InterPro" id="IPR050980">
    <property type="entry name" value="2C_sensor_his_kinase"/>
</dbReference>
<evidence type="ECO:0000256" key="3">
    <source>
        <dbReference type="ARBA" id="ARBA00022553"/>
    </source>
</evidence>
<feature type="transmembrane region" description="Helical" evidence="8">
    <location>
        <begin position="127"/>
        <end position="144"/>
    </location>
</feature>
<dbReference type="PANTHER" id="PTHR44936">
    <property type="entry name" value="SENSOR PROTEIN CREC"/>
    <property type="match status" value="1"/>
</dbReference>
<dbReference type="SMART" id="SM00387">
    <property type="entry name" value="HATPase_c"/>
    <property type="match status" value="1"/>
</dbReference>
<accession>A0ABU1GW31</accession>
<dbReference type="InterPro" id="IPR004358">
    <property type="entry name" value="Sig_transdc_His_kin-like_C"/>
</dbReference>
<keyword evidence="11" id="KW-1185">Reference proteome</keyword>
<dbReference type="InterPro" id="IPR003661">
    <property type="entry name" value="HisK_dim/P_dom"/>
</dbReference>
<evidence type="ECO:0000256" key="6">
    <source>
        <dbReference type="ARBA" id="ARBA00022777"/>
    </source>
</evidence>
<keyword evidence="8" id="KW-1133">Transmembrane helix</keyword>
<dbReference type="SUPFAM" id="SSF55874">
    <property type="entry name" value="ATPase domain of HSP90 chaperone/DNA topoisomerase II/histidine kinase"/>
    <property type="match status" value="1"/>
</dbReference>